<dbReference type="AlphaFoldDB" id="A0AAU0MY50"/>
<evidence type="ECO:0000313" key="2">
    <source>
        <dbReference type="Proteomes" id="UP001302477"/>
    </source>
</evidence>
<dbReference type="EMBL" id="CP137555">
    <property type="protein sequence ID" value="WOX05647.1"/>
    <property type="molecule type" value="Genomic_DNA"/>
</dbReference>
<dbReference type="InterPro" id="IPR007332">
    <property type="entry name" value="DUF411"/>
</dbReference>
<organism evidence="1 2">
    <name type="scientific">Microbulbifer pacificus</name>
    <dbReference type="NCBI Taxonomy" id="407164"/>
    <lineage>
        <taxon>Bacteria</taxon>
        <taxon>Pseudomonadati</taxon>
        <taxon>Pseudomonadota</taxon>
        <taxon>Gammaproteobacteria</taxon>
        <taxon>Cellvibrionales</taxon>
        <taxon>Microbulbiferaceae</taxon>
        <taxon>Microbulbifer</taxon>
    </lineage>
</organism>
<dbReference type="Pfam" id="PF04214">
    <property type="entry name" value="DUF411"/>
    <property type="match status" value="1"/>
</dbReference>
<gene>
    <name evidence="1" type="ORF">R5R33_00440</name>
</gene>
<sequence>MPSTLPKSGDRDLSLSRLFSLLLLVLLGGLTAACSNTNTNTNTTAAVPAGTGEHTEDIVVYKSPFCLCCKEWMAHLEQNDFSVGSENGLDMASVKQQWGVPASMQGCHTGVWRGQYVFEGHVPARLIRKFLANPPKDSIGLTVPGMPKGSPGMYRGGEFEPYVVYQIQRNGEYRFYERVTAPEAS</sequence>
<dbReference type="PROSITE" id="PS51257">
    <property type="entry name" value="PROKAR_LIPOPROTEIN"/>
    <property type="match status" value="1"/>
</dbReference>
<proteinExistence type="predicted"/>
<dbReference type="RefSeq" id="WP_318954117.1">
    <property type="nucleotide sequence ID" value="NZ_CP137555.1"/>
</dbReference>
<accession>A0AAU0MY50</accession>
<name>A0AAU0MY50_9GAMM</name>
<evidence type="ECO:0000313" key="1">
    <source>
        <dbReference type="EMBL" id="WOX05647.1"/>
    </source>
</evidence>
<protein>
    <submittedName>
        <fullName evidence="1">DUF411 domain-containing protein</fullName>
    </submittedName>
</protein>
<reference evidence="1 2" key="1">
    <citation type="submission" date="2023-10" db="EMBL/GenBank/DDBJ databases">
        <title>Description of Microbulbifer bruguierae sp. nov., isolated from the sediments of mangrove plant Bruguiera sexangula and comparative genomic analyses of the genus Microbulbifer.</title>
        <authorList>
            <person name="Long M."/>
        </authorList>
    </citation>
    <scope>NUCLEOTIDE SEQUENCE [LARGE SCALE GENOMIC DNA]</scope>
    <source>
        <strain evidence="1 2">SPO729</strain>
    </source>
</reference>
<dbReference type="Proteomes" id="UP001302477">
    <property type="component" value="Chromosome"/>
</dbReference>
<dbReference type="KEGG" id="mpaf:R5R33_00440"/>
<keyword evidence="2" id="KW-1185">Reference proteome</keyword>